<protein>
    <recommendedName>
        <fullName evidence="10">Tripartite motif-containing protein 75</fullName>
    </recommendedName>
</protein>
<evidence type="ECO:0008006" key="10">
    <source>
        <dbReference type="Google" id="ProtNLM"/>
    </source>
</evidence>
<dbReference type="PROSITE" id="PS50119">
    <property type="entry name" value="ZF_BBOX"/>
    <property type="match status" value="1"/>
</dbReference>
<dbReference type="Pfam" id="PF15227">
    <property type="entry name" value="zf-C3HC4_4"/>
    <property type="match status" value="1"/>
</dbReference>
<dbReference type="InterPro" id="IPR035785">
    <property type="entry name" value="SPRY/PRY_TRIM75"/>
</dbReference>
<dbReference type="InterPro" id="IPR003877">
    <property type="entry name" value="SPRY_dom"/>
</dbReference>
<evidence type="ECO:0000313" key="8">
    <source>
        <dbReference type="Ensembl" id="ENSPEMP00000036808.1"/>
    </source>
</evidence>
<keyword evidence="9" id="KW-1185">Reference proteome</keyword>
<keyword evidence="1" id="KW-0479">Metal-binding</keyword>
<name>A0A8C8W732_PERMB</name>
<evidence type="ECO:0000256" key="1">
    <source>
        <dbReference type="ARBA" id="ARBA00022723"/>
    </source>
</evidence>
<evidence type="ECO:0000259" key="7">
    <source>
        <dbReference type="PROSITE" id="PS50188"/>
    </source>
</evidence>
<organism evidence="8 9">
    <name type="scientific">Peromyscus maniculatus bairdii</name>
    <name type="common">Prairie deer mouse</name>
    <dbReference type="NCBI Taxonomy" id="230844"/>
    <lineage>
        <taxon>Eukaryota</taxon>
        <taxon>Metazoa</taxon>
        <taxon>Chordata</taxon>
        <taxon>Craniata</taxon>
        <taxon>Vertebrata</taxon>
        <taxon>Euteleostomi</taxon>
        <taxon>Mammalia</taxon>
        <taxon>Eutheria</taxon>
        <taxon>Euarchontoglires</taxon>
        <taxon>Glires</taxon>
        <taxon>Rodentia</taxon>
        <taxon>Myomorpha</taxon>
        <taxon>Muroidea</taxon>
        <taxon>Cricetidae</taxon>
        <taxon>Neotominae</taxon>
        <taxon>Peromyscus</taxon>
    </lineage>
</organism>
<dbReference type="InterPro" id="IPR003879">
    <property type="entry name" value="Butyrophylin_SPRY"/>
</dbReference>
<dbReference type="InterPro" id="IPR013083">
    <property type="entry name" value="Znf_RING/FYVE/PHD"/>
</dbReference>
<dbReference type="InterPro" id="IPR050143">
    <property type="entry name" value="TRIM/RBCC"/>
</dbReference>
<dbReference type="SUPFAM" id="SSF49899">
    <property type="entry name" value="Concanavalin A-like lectins/glucanases"/>
    <property type="match status" value="1"/>
</dbReference>
<dbReference type="InterPro" id="IPR013320">
    <property type="entry name" value="ConA-like_dom_sf"/>
</dbReference>
<keyword evidence="3" id="KW-0862">Zinc</keyword>
<dbReference type="Pfam" id="PF00643">
    <property type="entry name" value="zf-B_box"/>
    <property type="match status" value="1"/>
</dbReference>
<dbReference type="InterPro" id="IPR017907">
    <property type="entry name" value="Znf_RING_CS"/>
</dbReference>
<dbReference type="InterPro" id="IPR001841">
    <property type="entry name" value="Znf_RING"/>
</dbReference>
<dbReference type="InterPro" id="IPR000315">
    <property type="entry name" value="Znf_B-box"/>
</dbReference>
<dbReference type="SMART" id="SM00589">
    <property type="entry name" value="PRY"/>
    <property type="match status" value="1"/>
</dbReference>
<evidence type="ECO:0000259" key="5">
    <source>
        <dbReference type="PROSITE" id="PS50089"/>
    </source>
</evidence>
<keyword evidence="2 4" id="KW-0863">Zinc-finger</keyword>
<dbReference type="Pfam" id="PF00622">
    <property type="entry name" value="SPRY"/>
    <property type="match status" value="1"/>
</dbReference>
<dbReference type="SUPFAM" id="SSF57845">
    <property type="entry name" value="B-box zinc-binding domain"/>
    <property type="match status" value="1"/>
</dbReference>
<dbReference type="InterPro" id="IPR006574">
    <property type="entry name" value="PRY"/>
</dbReference>
<proteinExistence type="predicted"/>
<dbReference type="PANTHER" id="PTHR24103">
    <property type="entry name" value="E3 UBIQUITIN-PROTEIN LIGASE TRIM"/>
    <property type="match status" value="1"/>
</dbReference>
<evidence type="ECO:0000256" key="4">
    <source>
        <dbReference type="PROSITE-ProRule" id="PRU00024"/>
    </source>
</evidence>
<dbReference type="Pfam" id="PF13765">
    <property type="entry name" value="PRY"/>
    <property type="match status" value="1"/>
</dbReference>
<dbReference type="Ensembl" id="ENSPEMT00000036243.1">
    <property type="protein sequence ID" value="ENSPEMP00000036808.1"/>
    <property type="gene ID" value="ENSPEMG00000025503.1"/>
</dbReference>
<feature type="domain" description="B30.2/SPRY" evidence="7">
    <location>
        <begin position="275"/>
        <end position="466"/>
    </location>
</feature>
<sequence length="466" mass="53503">MAFSTALVDLQDKCACFLCFDLFKNAVTIPCGHNFCLSCICLFWKGLNDTFPCPVCQISFPQRRFYKNPQIQNLVDIIKDLQRTQRKHRKPEKCTVCQKHNQPLALFCAQDLEVLCIQCSFSEEHETHHTCPVKRAASQHRRILEGHIEPLQCKVKEAEKVLAQQHRRALREQAEAQRCELNSEFERLNRCLDREQQAAFSRLKEEEKGVRQKLSKNIEAFEKRTSTLKSLLKLALAGKKSSEVDLLSTVKNFYKDYESLSNPDIFSPQLRREAYNFPLQYSALQKIVQQFTVQVTLDPDTAHQNLLVSEDKKCVTFSKKKQRVPDFLKRFTKSHAVLGFPNFSSGRHFWAVKVGEKSEWAVGICKANLSTGARQSLIPPGCWRIVWKGDCFEVSGDPKGSQLKATRPRVIGIFLDYELGEVSFYRMPEKSHICTIRDTFAEPVCPYFYVGNNSEPLRLCSATDAE</sequence>
<dbReference type="SMART" id="SM00449">
    <property type="entry name" value="SPRY"/>
    <property type="match status" value="1"/>
</dbReference>
<dbReference type="PROSITE" id="PS00518">
    <property type="entry name" value="ZF_RING_1"/>
    <property type="match status" value="1"/>
</dbReference>
<feature type="domain" description="B box-type" evidence="6">
    <location>
        <begin position="92"/>
        <end position="133"/>
    </location>
</feature>
<dbReference type="PROSITE" id="PS50089">
    <property type="entry name" value="ZF_RING_2"/>
    <property type="match status" value="1"/>
</dbReference>
<dbReference type="GO" id="GO:0008270">
    <property type="term" value="F:zinc ion binding"/>
    <property type="evidence" value="ECO:0007669"/>
    <property type="project" value="UniProtKB-KW"/>
</dbReference>
<evidence type="ECO:0000256" key="3">
    <source>
        <dbReference type="ARBA" id="ARBA00022833"/>
    </source>
</evidence>
<dbReference type="FunFam" id="2.60.120.920:FF:000004">
    <property type="entry name" value="Butyrophilin subfamily 1 member A1"/>
    <property type="match status" value="1"/>
</dbReference>
<accession>A0A8C8W732</accession>
<dbReference type="PROSITE" id="PS50188">
    <property type="entry name" value="B302_SPRY"/>
    <property type="match status" value="1"/>
</dbReference>
<dbReference type="InterPro" id="IPR001870">
    <property type="entry name" value="B30.2/SPRY"/>
</dbReference>
<dbReference type="SUPFAM" id="SSF57850">
    <property type="entry name" value="RING/U-box"/>
    <property type="match status" value="1"/>
</dbReference>
<dbReference type="Gene3D" id="3.30.160.60">
    <property type="entry name" value="Classic Zinc Finger"/>
    <property type="match status" value="1"/>
</dbReference>
<evidence type="ECO:0000313" key="9">
    <source>
        <dbReference type="Proteomes" id="UP000694547"/>
    </source>
</evidence>
<dbReference type="SMART" id="SM00184">
    <property type="entry name" value="RING"/>
    <property type="match status" value="1"/>
</dbReference>
<dbReference type="PRINTS" id="PR01407">
    <property type="entry name" value="BUTYPHLNCDUF"/>
</dbReference>
<feature type="domain" description="RING-type" evidence="5">
    <location>
        <begin position="16"/>
        <end position="57"/>
    </location>
</feature>
<dbReference type="CDD" id="cd15829">
    <property type="entry name" value="SPRY_PRY_TRIM75"/>
    <property type="match status" value="1"/>
</dbReference>
<evidence type="ECO:0000256" key="2">
    <source>
        <dbReference type="ARBA" id="ARBA00022771"/>
    </source>
</evidence>
<dbReference type="Gene3D" id="2.60.120.920">
    <property type="match status" value="1"/>
</dbReference>
<dbReference type="Proteomes" id="UP000694547">
    <property type="component" value="Chromosome 17"/>
</dbReference>
<dbReference type="GeneTree" id="ENSGT00940000155329"/>
<dbReference type="InterPro" id="IPR043136">
    <property type="entry name" value="B30.2/SPRY_sf"/>
</dbReference>
<reference evidence="8 9" key="1">
    <citation type="submission" date="2018-10" db="EMBL/GenBank/DDBJ databases">
        <title>Improved assembly of the deer mouse Peromyscus maniculatus genome.</title>
        <authorList>
            <person name="Lassance J.-M."/>
            <person name="Hoekstra H.E."/>
        </authorList>
    </citation>
    <scope>NUCLEOTIDE SEQUENCE [LARGE SCALE GENOMIC DNA]</scope>
</reference>
<evidence type="ECO:0000259" key="6">
    <source>
        <dbReference type="PROSITE" id="PS50119"/>
    </source>
</evidence>
<dbReference type="AlphaFoldDB" id="A0A8C8W732"/>
<dbReference type="Gene3D" id="3.30.40.10">
    <property type="entry name" value="Zinc/RING finger domain, C3HC4 (zinc finger)"/>
    <property type="match status" value="1"/>
</dbReference>
<reference evidence="8" key="3">
    <citation type="submission" date="2025-09" db="UniProtKB">
        <authorList>
            <consortium name="Ensembl"/>
        </authorList>
    </citation>
    <scope>IDENTIFICATION</scope>
</reference>
<reference evidence="8" key="2">
    <citation type="submission" date="2025-08" db="UniProtKB">
        <authorList>
            <consortium name="Ensembl"/>
        </authorList>
    </citation>
    <scope>IDENTIFICATION</scope>
</reference>